<keyword evidence="5 8" id="KW-1133">Transmembrane helix</keyword>
<evidence type="ECO:0000256" key="5">
    <source>
        <dbReference type="ARBA" id="ARBA00022989"/>
    </source>
</evidence>
<evidence type="ECO:0000313" key="11">
    <source>
        <dbReference type="Proteomes" id="UP001329915"/>
    </source>
</evidence>
<dbReference type="Gene3D" id="3.30.1330.60">
    <property type="entry name" value="OmpA-like domain"/>
    <property type="match status" value="1"/>
</dbReference>
<keyword evidence="6 7" id="KW-0472">Membrane</keyword>
<dbReference type="InterPro" id="IPR050330">
    <property type="entry name" value="Bact_OuterMem_StrucFunc"/>
</dbReference>
<keyword evidence="11" id="KW-1185">Reference proteome</keyword>
<dbReference type="CDD" id="cd07185">
    <property type="entry name" value="OmpA_C-like"/>
    <property type="match status" value="1"/>
</dbReference>
<evidence type="ECO:0000256" key="2">
    <source>
        <dbReference type="ARBA" id="ARBA00008914"/>
    </source>
</evidence>
<organism evidence="10 11">
    <name type="scientific">Metallumcola ferriviriculae</name>
    <dbReference type="NCBI Taxonomy" id="3039180"/>
    <lineage>
        <taxon>Bacteria</taxon>
        <taxon>Bacillati</taxon>
        <taxon>Bacillota</taxon>
        <taxon>Clostridia</taxon>
        <taxon>Neomoorellales</taxon>
        <taxon>Desulfitibacteraceae</taxon>
        <taxon>Metallumcola</taxon>
    </lineage>
</organism>
<evidence type="ECO:0000256" key="4">
    <source>
        <dbReference type="ARBA" id="ARBA00022692"/>
    </source>
</evidence>
<dbReference type="InterPro" id="IPR036737">
    <property type="entry name" value="OmpA-like_sf"/>
</dbReference>
<feature type="domain" description="OmpA-like" evidence="9">
    <location>
        <begin position="115"/>
        <end position="236"/>
    </location>
</feature>
<dbReference type="KEGG" id="dbc:MFMK1_003472"/>
<sequence length="245" mass="27205">MPRDKKKDEGAPAWMVTYSDLMTLLLVFFVLIYSFSIVDVQKFKAFMASFQGVGILDTGAQPLDNNSPNQNESMEIEHEIGDISKGAKLLEVYSVIETFLTENGLEEFIAASYEEQGVTLDIKEKVLFDSGKADLKPGAEVILAQLATLLDDLPNQITVEGHTDNRPITTLQFPSNWELSAARSARVVRFFVERHGMDAHKFVVVGFGQFNPIASNKNEEGRAKNRRVLIVINSQDIYASGGAEK</sequence>
<feature type="transmembrane region" description="Helical" evidence="8">
    <location>
        <begin position="12"/>
        <end position="35"/>
    </location>
</feature>
<comment type="similarity">
    <text evidence="2">Belongs to the MotB family.</text>
</comment>
<proteinExistence type="inferred from homology"/>
<dbReference type="SUPFAM" id="SSF103088">
    <property type="entry name" value="OmpA-like"/>
    <property type="match status" value="1"/>
</dbReference>
<name>A0AAU0UWA3_9FIRM</name>
<reference evidence="10 11" key="1">
    <citation type="submission" date="2023-04" db="EMBL/GenBank/DDBJ databases">
        <authorList>
            <person name="Hsu D."/>
        </authorList>
    </citation>
    <scope>NUCLEOTIDE SEQUENCE [LARGE SCALE GENOMIC DNA]</scope>
    <source>
        <strain evidence="10 11">MK1</strain>
    </source>
</reference>
<keyword evidence="3" id="KW-1003">Cell membrane</keyword>
<gene>
    <name evidence="10" type="ORF">MFMK1_003472</name>
</gene>
<evidence type="ECO:0000313" key="10">
    <source>
        <dbReference type="EMBL" id="WRO23609.1"/>
    </source>
</evidence>
<dbReference type="EMBL" id="CP121694">
    <property type="protein sequence ID" value="WRO23609.1"/>
    <property type="molecule type" value="Genomic_DNA"/>
</dbReference>
<dbReference type="PROSITE" id="PS51123">
    <property type="entry name" value="OMPA_2"/>
    <property type="match status" value="1"/>
</dbReference>
<keyword evidence="4 8" id="KW-0812">Transmembrane</keyword>
<dbReference type="InterPro" id="IPR025713">
    <property type="entry name" value="MotB-like_N_dom"/>
</dbReference>
<protein>
    <submittedName>
        <fullName evidence="10">OmpA family protein</fullName>
    </submittedName>
</protein>
<dbReference type="RefSeq" id="WP_366922987.1">
    <property type="nucleotide sequence ID" value="NZ_CP121694.1"/>
</dbReference>
<dbReference type="Pfam" id="PF13677">
    <property type="entry name" value="MotB_plug"/>
    <property type="match status" value="1"/>
</dbReference>
<dbReference type="InterPro" id="IPR006665">
    <property type="entry name" value="OmpA-like"/>
</dbReference>
<dbReference type="GO" id="GO:0005886">
    <property type="term" value="C:plasma membrane"/>
    <property type="evidence" value="ECO:0007669"/>
    <property type="project" value="UniProtKB-SubCell"/>
</dbReference>
<evidence type="ECO:0000256" key="8">
    <source>
        <dbReference type="SAM" id="Phobius"/>
    </source>
</evidence>
<accession>A0AAU0UWA3</accession>
<evidence type="ECO:0000256" key="6">
    <source>
        <dbReference type="ARBA" id="ARBA00023136"/>
    </source>
</evidence>
<comment type="subcellular location">
    <subcellularLocation>
        <location evidence="1">Cell membrane</location>
        <topology evidence="1">Single-pass membrane protein</topology>
    </subcellularLocation>
</comment>
<dbReference type="PANTHER" id="PTHR30329:SF16">
    <property type="entry name" value="CHEMOTAXIS MOTB PROTEIN"/>
    <property type="match status" value="1"/>
</dbReference>
<evidence type="ECO:0000259" key="9">
    <source>
        <dbReference type="PROSITE" id="PS51123"/>
    </source>
</evidence>
<dbReference type="AlphaFoldDB" id="A0AAU0UWA3"/>
<dbReference type="Proteomes" id="UP001329915">
    <property type="component" value="Chromosome"/>
</dbReference>
<dbReference type="Pfam" id="PF00691">
    <property type="entry name" value="OmpA"/>
    <property type="match status" value="1"/>
</dbReference>
<dbReference type="PANTHER" id="PTHR30329">
    <property type="entry name" value="STATOR ELEMENT OF FLAGELLAR MOTOR COMPLEX"/>
    <property type="match status" value="1"/>
</dbReference>
<evidence type="ECO:0000256" key="1">
    <source>
        <dbReference type="ARBA" id="ARBA00004162"/>
    </source>
</evidence>
<evidence type="ECO:0000256" key="7">
    <source>
        <dbReference type="PROSITE-ProRule" id="PRU00473"/>
    </source>
</evidence>
<evidence type="ECO:0000256" key="3">
    <source>
        <dbReference type="ARBA" id="ARBA00022475"/>
    </source>
</evidence>